<feature type="transmembrane region" description="Helical" evidence="1">
    <location>
        <begin position="199"/>
        <end position="219"/>
    </location>
</feature>
<dbReference type="Gene3D" id="3.30.450.20">
    <property type="entry name" value="PAS domain"/>
    <property type="match status" value="1"/>
</dbReference>
<feature type="transmembrane region" description="Helical" evidence="1">
    <location>
        <begin position="173"/>
        <end position="193"/>
    </location>
</feature>
<keyword evidence="4" id="KW-0418">Kinase</keyword>
<dbReference type="KEGG" id="hds:HSR122_1358"/>
<feature type="domain" description="PAS" evidence="2">
    <location>
        <begin position="233"/>
        <end position="272"/>
    </location>
</feature>
<dbReference type="SUPFAM" id="SSF55874">
    <property type="entry name" value="ATPase domain of HSP90 chaperone/DNA topoisomerase II/histidine kinase"/>
    <property type="match status" value="1"/>
</dbReference>
<name>A0A897NBH5_9EURY</name>
<keyword evidence="1" id="KW-1133">Transmembrane helix</keyword>
<evidence type="ECO:0000313" key="5">
    <source>
        <dbReference type="Proteomes" id="UP000662973"/>
    </source>
</evidence>
<dbReference type="EMBL" id="CP064788">
    <property type="protein sequence ID" value="QSG08755.1"/>
    <property type="molecule type" value="Genomic_DNA"/>
</dbReference>
<feature type="transmembrane region" description="Helical" evidence="1">
    <location>
        <begin position="76"/>
        <end position="97"/>
    </location>
</feature>
<keyword evidence="1" id="KW-0472">Membrane</keyword>
<evidence type="ECO:0000256" key="1">
    <source>
        <dbReference type="SAM" id="Phobius"/>
    </source>
</evidence>
<dbReference type="SMART" id="SM00091">
    <property type="entry name" value="PAS"/>
    <property type="match status" value="1"/>
</dbReference>
<accession>A0A897NBH5</accession>
<keyword evidence="5" id="KW-1185">Reference proteome</keyword>
<dbReference type="InterPro" id="IPR035965">
    <property type="entry name" value="PAS-like_dom_sf"/>
</dbReference>
<dbReference type="InterPro" id="IPR013767">
    <property type="entry name" value="PAS_fold"/>
</dbReference>
<dbReference type="AlphaFoldDB" id="A0A897NBH5"/>
<dbReference type="RefSeq" id="WP_229111980.1">
    <property type="nucleotide sequence ID" value="NZ_CP064788.1"/>
</dbReference>
<dbReference type="CDD" id="cd00130">
    <property type="entry name" value="PAS"/>
    <property type="match status" value="1"/>
</dbReference>
<evidence type="ECO:0000259" key="3">
    <source>
        <dbReference type="PROSITE" id="PS50113"/>
    </source>
</evidence>
<evidence type="ECO:0000313" key="4">
    <source>
        <dbReference type="EMBL" id="QSG08755.1"/>
    </source>
</evidence>
<dbReference type="GO" id="GO:0006355">
    <property type="term" value="P:regulation of DNA-templated transcription"/>
    <property type="evidence" value="ECO:0007669"/>
    <property type="project" value="InterPro"/>
</dbReference>
<evidence type="ECO:0000259" key="2">
    <source>
        <dbReference type="PROSITE" id="PS50112"/>
    </source>
</evidence>
<reference evidence="4 5" key="1">
    <citation type="submission" date="2020-11" db="EMBL/GenBank/DDBJ databases">
        <title>Carbohydrate-dependent, anaerobic sulfur respiration: A novel catabolism in halophilic archaea.</title>
        <authorList>
            <person name="Sorokin D.Y."/>
            <person name="Messina E."/>
            <person name="Smedile F."/>
            <person name="La Cono V."/>
            <person name="Hallsworth J.E."/>
            <person name="Yakimov M.M."/>
        </authorList>
    </citation>
    <scope>NUCLEOTIDE SEQUENCE [LARGE SCALE GENOMIC DNA]</scope>
    <source>
        <strain evidence="4 5">HSR12-2</strain>
    </source>
</reference>
<proteinExistence type="predicted"/>
<keyword evidence="4" id="KW-0808">Transferase</keyword>
<dbReference type="SUPFAM" id="SSF55785">
    <property type="entry name" value="PYP-like sensor domain (PAS domain)"/>
    <property type="match status" value="1"/>
</dbReference>
<feature type="transmembrane region" description="Helical" evidence="1">
    <location>
        <begin position="135"/>
        <end position="161"/>
    </location>
</feature>
<dbReference type="PROSITE" id="PS50112">
    <property type="entry name" value="PAS"/>
    <property type="match status" value="1"/>
</dbReference>
<dbReference type="NCBIfam" id="TIGR00229">
    <property type="entry name" value="sensory_box"/>
    <property type="match status" value="1"/>
</dbReference>
<dbReference type="InterPro" id="IPR000014">
    <property type="entry name" value="PAS"/>
</dbReference>
<protein>
    <submittedName>
        <fullName evidence="4">Signal transduction histidine kinase, contains PAS domain</fullName>
    </submittedName>
</protein>
<dbReference type="Proteomes" id="UP000662973">
    <property type="component" value="Chromosome"/>
</dbReference>
<dbReference type="GeneID" id="68851996"/>
<keyword evidence="1" id="KW-0812">Transmembrane</keyword>
<dbReference type="GO" id="GO:0016301">
    <property type="term" value="F:kinase activity"/>
    <property type="evidence" value="ECO:0007669"/>
    <property type="project" value="UniProtKB-KW"/>
</dbReference>
<dbReference type="InterPro" id="IPR000700">
    <property type="entry name" value="PAS-assoc_C"/>
</dbReference>
<feature type="transmembrane region" description="Helical" evidence="1">
    <location>
        <begin position="109"/>
        <end position="129"/>
    </location>
</feature>
<dbReference type="PROSITE" id="PS50113">
    <property type="entry name" value="PAC"/>
    <property type="match status" value="1"/>
</dbReference>
<dbReference type="Pfam" id="PF00989">
    <property type="entry name" value="PAS"/>
    <property type="match status" value="1"/>
</dbReference>
<feature type="transmembrane region" description="Helical" evidence="1">
    <location>
        <begin position="6"/>
        <end position="26"/>
    </location>
</feature>
<organism evidence="4 5">
    <name type="scientific">Halapricum desulfuricans</name>
    <dbReference type="NCBI Taxonomy" id="2841257"/>
    <lineage>
        <taxon>Archaea</taxon>
        <taxon>Methanobacteriati</taxon>
        <taxon>Methanobacteriota</taxon>
        <taxon>Stenosarchaea group</taxon>
        <taxon>Halobacteria</taxon>
        <taxon>Halobacteriales</taxon>
        <taxon>Haloarculaceae</taxon>
        <taxon>Halapricum</taxon>
    </lineage>
</organism>
<dbReference type="InterPro" id="IPR036890">
    <property type="entry name" value="HATPase_C_sf"/>
</dbReference>
<gene>
    <name evidence="4" type="ORF">HSR122_1358</name>
</gene>
<feature type="domain" description="PAC" evidence="3">
    <location>
        <begin position="289"/>
        <end position="340"/>
    </location>
</feature>
<feature type="transmembrane region" description="Helical" evidence="1">
    <location>
        <begin position="38"/>
        <end position="56"/>
    </location>
</feature>
<sequence length="551" mass="58886">MVPLTALRLGTAFFATLVAVTLVAVLLRHRERASARALLGVGAVTAVGSLLHLLVADLTPPNAALTVTGWEIEATAWVVVGTTVAVIASGLWVLFAFRYTGRSQRVIQVTVGLVAGISFGAVGIATAALGDPSTLAFQLLTVTYLLVGFLVTIGVFLLIWMSIGQQTVPYREPLLLSAGAIVLLSGSFVAQIVERPILLPAFSSVASGVFLIAVIRYPVFETAPAARVLGRDRVVDELADGILIVDRRGRLRDLNPAAERLFDVSRASAVGQPIKSIIPTSFDPGALTRDGESHRVKLSDGTTISVTADPVTDGRDRSFGYLLRCTDVTNRRRQEEQLTLLSRFVVEVIDERMAAVAEEATRAGDSESVDSAAAADQIWERTTRLTNLVAQTRSIEQIIAENGVSPGQELDICPVLRELRDSIAAGSGPRIELDVSGDPIATTVSPALLTSLLEPVLEDAYDHAETRVDVSVDRDSPAIRIVADWPDATDPGEQDHDAQLPLAVTRLEIDQLGGHLSVERTDDGRRAVVVALPTNDTREARRTGVDGGAER</sequence>